<evidence type="ECO:0000313" key="9">
    <source>
        <dbReference type="Proteomes" id="UP000675379"/>
    </source>
</evidence>
<dbReference type="GO" id="GO:0055085">
    <property type="term" value="P:transmembrane transport"/>
    <property type="evidence" value="ECO:0007669"/>
    <property type="project" value="InterPro"/>
</dbReference>
<keyword evidence="2 6" id="KW-0813">Transport</keyword>
<proteinExistence type="inferred from homology"/>
<evidence type="ECO:0000256" key="6">
    <source>
        <dbReference type="RuleBase" id="RU363032"/>
    </source>
</evidence>
<evidence type="ECO:0000256" key="4">
    <source>
        <dbReference type="ARBA" id="ARBA00022989"/>
    </source>
</evidence>
<keyword evidence="3 6" id="KW-0812">Transmembrane</keyword>
<evidence type="ECO:0000256" key="3">
    <source>
        <dbReference type="ARBA" id="ARBA00022692"/>
    </source>
</evidence>
<feature type="transmembrane region" description="Helical" evidence="6">
    <location>
        <begin position="44"/>
        <end position="63"/>
    </location>
</feature>
<comment type="similarity">
    <text evidence="6">Belongs to the binding-protein-dependent transport system permease family.</text>
</comment>
<keyword evidence="5 6" id="KW-0472">Membrane</keyword>
<evidence type="ECO:0000259" key="7">
    <source>
        <dbReference type="PROSITE" id="PS50928"/>
    </source>
</evidence>
<feature type="domain" description="ABC transmembrane type-1" evidence="7">
    <location>
        <begin position="176"/>
        <end position="370"/>
    </location>
</feature>
<name>A0A941CPR9_9CLOT</name>
<evidence type="ECO:0000256" key="5">
    <source>
        <dbReference type="ARBA" id="ARBA00023136"/>
    </source>
</evidence>
<comment type="caution">
    <text evidence="8">The sequence shown here is derived from an EMBL/GenBank/DDBJ whole genome shotgun (WGS) entry which is preliminary data.</text>
</comment>
<dbReference type="PANTHER" id="PTHR30177:SF30">
    <property type="entry name" value="GLYCINE BETAINE UPTAKE SYSTEM PERMEASE PROTEIN YEHY"/>
    <property type="match status" value="1"/>
</dbReference>
<dbReference type="SUPFAM" id="SSF161098">
    <property type="entry name" value="MetI-like"/>
    <property type="match status" value="1"/>
</dbReference>
<feature type="transmembrane region" description="Helical" evidence="6">
    <location>
        <begin position="176"/>
        <end position="199"/>
    </location>
</feature>
<dbReference type="InterPro" id="IPR035906">
    <property type="entry name" value="MetI-like_sf"/>
</dbReference>
<accession>A0A941CPR9</accession>
<dbReference type="PANTHER" id="PTHR30177">
    <property type="entry name" value="GLYCINE BETAINE/L-PROLINE TRANSPORT SYSTEM PERMEASE PROTEIN PROW"/>
    <property type="match status" value="1"/>
</dbReference>
<sequence length="382" mass="40821">MERRRDLPQMIFAATGTVAFFFLPLVEVKPNRIASGVRYTAPQFLGWPAFLSGLLFLLVFLLLGGKRQRKAKGAILLTFLAWGILLLLLALGKPSAIPGEGAQRITLSSGLYLLLLSSGLLLGLSADEGPGEKRTFRLAFGVVLLLLLGLLLRGDFNAFSLVKEFRIKQGQFSQSLATHFFLAFGSVLAGFLVAAPLGYAAYRRRSFESGIMVPLSIVETIPSLSLFGILLVPLSFLGKLPLFQGLGISGIGWAPAFVALSLYSLLPMARNTLVGFTAIDRSVVEAAQGMGMTSGEILRRIELPLAFPLILTGVRISLVQAFGGAVLAGLVGGGGLGTFVFLGLAEASPDLILLGVIPIVVITLVMDHIMKKLIEALRRNEA</sequence>
<dbReference type="RefSeq" id="WP_211801515.1">
    <property type="nucleotide sequence ID" value="NZ_JAGSCS010000011.1"/>
</dbReference>
<dbReference type="GO" id="GO:0005886">
    <property type="term" value="C:plasma membrane"/>
    <property type="evidence" value="ECO:0007669"/>
    <property type="project" value="UniProtKB-SubCell"/>
</dbReference>
<evidence type="ECO:0000256" key="2">
    <source>
        <dbReference type="ARBA" id="ARBA00022448"/>
    </source>
</evidence>
<dbReference type="EMBL" id="JAGSCS010000011">
    <property type="protein sequence ID" value="MBR0576510.1"/>
    <property type="molecule type" value="Genomic_DNA"/>
</dbReference>
<gene>
    <name evidence="8" type="ORF">KCG48_09170</name>
</gene>
<dbReference type="InterPro" id="IPR051204">
    <property type="entry name" value="ABC_transp_perm/SBD"/>
</dbReference>
<dbReference type="Proteomes" id="UP000675379">
    <property type="component" value="Unassembled WGS sequence"/>
</dbReference>
<evidence type="ECO:0000313" key="8">
    <source>
        <dbReference type="EMBL" id="MBR0576510.1"/>
    </source>
</evidence>
<feature type="transmembrane region" description="Helical" evidence="6">
    <location>
        <begin position="321"/>
        <end position="345"/>
    </location>
</feature>
<keyword evidence="4 6" id="KW-1133">Transmembrane helix</keyword>
<keyword evidence="9" id="KW-1185">Reference proteome</keyword>
<dbReference type="Gene3D" id="1.10.3720.10">
    <property type="entry name" value="MetI-like"/>
    <property type="match status" value="1"/>
</dbReference>
<dbReference type="InterPro" id="IPR000515">
    <property type="entry name" value="MetI-like"/>
</dbReference>
<feature type="transmembrane region" description="Helical" evidence="6">
    <location>
        <begin position="75"/>
        <end position="92"/>
    </location>
</feature>
<dbReference type="GO" id="GO:0031460">
    <property type="term" value="P:glycine betaine transport"/>
    <property type="evidence" value="ECO:0007669"/>
    <property type="project" value="TreeGrafter"/>
</dbReference>
<feature type="transmembrane region" description="Helical" evidence="6">
    <location>
        <begin position="242"/>
        <end position="266"/>
    </location>
</feature>
<reference evidence="8" key="1">
    <citation type="submission" date="2021-04" db="EMBL/GenBank/DDBJ databases">
        <title>Proteiniclasticum sedimins sp. nov., an obligate anaerobic bacterium isolated from anaerobic sludge.</title>
        <authorList>
            <person name="Liu J."/>
        </authorList>
    </citation>
    <scope>NUCLEOTIDE SEQUENCE</scope>
    <source>
        <strain evidence="8">BAD-10</strain>
    </source>
</reference>
<feature type="transmembrane region" description="Helical" evidence="6">
    <location>
        <begin position="211"/>
        <end position="236"/>
    </location>
</feature>
<dbReference type="AlphaFoldDB" id="A0A941CPR9"/>
<feature type="transmembrane region" description="Helical" evidence="6">
    <location>
        <begin position="351"/>
        <end position="370"/>
    </location>
</feature>
<comment type="subcellular location">
    <subcellularLocation>
        <location evidence="6">Cell membrane</location>
        <topology evidence="6">Multi-pass membrane protein</topology>
    </subcellularLocation>
    <subcellularLocation>
        <location evidence="1">Membrane</location>
        <topology evidence="1">Multi-pass membrane protein</topology>
    </subcellularLocation>
</comment>
<dbReference type="CDD" id="cd06261">
    <property type="entry name" value="TM_PBP2"/>
    <property type="match status" value="1"/>
</dbReference>
<protein>
    <submittedName>
        <fullName evidence="8">ABC transporter permease</fullName>
    </submittedName>
</protein>
<dbReference type="PROSITE" id="PS50928">
    <property type="entry name" value="ABC_TM1"/>
    <property type="match status" value="1"/>
</dbReference>
<feature type="transmembrane region" description="Helical" evidence="6">
    <location>
        <begin position="136"/>
        <end position="156"/>
    </location>
</feature>
<evidence type="ECO:0000256" key="1">
    <source>
        <dbReference type="ARBA" id="ARBA00004141"/>
    </source>
</evidence>
<feature type="transmembrane region" description="Helical" evidence="6">
    <location>
        <begin position="104"/>
        <end position="124"/>
    </location>
</feature>
<organism evidence="8 9">
    <name type="scientific">Proteiniclasticum sediminis</name>
    <dbReference type="NCBI Taxonomy" id="2804028"/>
    <lineage>
        <taxon>Bacteria</taxon>
        <taxon>Bacillati</taxon>
        <taxon>Bacillota</taxon>
        <taxon>Clostridia</taxon>
        <taxon>Eubacteriales</taxon>
        <taxon>Clostridiaceae</taxon>
        <taxon>Proteiniclasticum</taxon>
    </lineage>
</organism>
<dbReference type="Pfam" id="PF00528">
    <property type="entry name" value="BPD_transp_1"/>
    <property type="match status" value="1"/>
</dbReference>